<keyword evidence="3" id="KW-1185">Reference proteome</keyword>
<sequence>MADTFSHGRRAFATSLHFSRSTLLGENQHDHHGGKHTGSNCGGNIPRYRSHRDGRNGFGRKLEIEQLSDRLRIVSHIQFYDDIPVARCWTELTNISESEVGIEYVSSFALAGITKEQGAEVMEDAYLHVPHNSWKSEFQWRRHSLAELGLTPMSEQGFSMKSLSYSNTGTWAAKEFLPMGMFETARHAHFLFWQIESHASWHWEVGDIASQLYLHLSGPTERENQWWKSLKPGESFESIAAVVGACSEGAQGAFGHLNAYRRTIRREHFDNRRLPVIFNDYMNCLMGDPTTAKLLPLIDKAAAAGADYFVIDAGWYDNGPWWAGVGEWLPAKGRFPGGIEEPLNYIREKGMEPGLWLEIERMGINCRLAAEWPDECFFLRHGKRVVDHDSLQLDFRHPKVIQHANQVVERVVEQYGCSFIKMDYNIEIGPGTEVEADSFGDGLLGHQRAYKAWLAAIFQKYPDLVIENCSSGGMRMTYGLMDLHTTSSTTDNQNYLMNARISINSGSVVCPEQAGVWAYPLMDATEESVIMNMVSAMSWRIYLSGQMQTMDGVRLELIREAVEVYKSYRERIPEAELLWPLGLCRHDSAWGAFALKWGDEILLSVWRFESEEDSIRIPLDCDLGRVSPMDAQCLYPKERPVDVTWHNDCGELSITLPQQKMARIFRLR</sequence>
<gene>
    <name evidence="2" type="ORF">SH580_18315</name>
</gene>
<dbReference type="RefSeq" id="WP_319832267.1">
    <property type="nucleotide sequence ID" value="NZ_CP138858.1"/>
</dbReference>
<evidence type="ECO:0000313" key="2">
    <source>
        <dbReference type="EMBL" id="WPJ95378.1"/>
    </source>
</evidence>
<accession>A0ABZ0RJV2</accession>
<dbReference type="InterPro" id="IPR038417">
    <property type="entry name" value="Alpga-gal_N_sf"/>
</dbReference>
<name>A0ABZ0RJV2_9BACT</name>
<reference evidence="2 3" key="1">
    <citation type="submission" date="2023-11" db="EMBL/GenBank/DDBJ databases">
        <title>Coraliomargarita sp. nov., isolated from marine algae.</title>
        <authorList>
            <person name="Lee J.K."/>
            <person name="Baek J.H."/>
            <person name="Kim J.M."/>
            <person name="Choi D.G."/>
            <person name="Jeon C.O."/>
        </authorList>
    </citation>
    <scope>NUCLEOTIDE SEQUENCE [LARGE SCALE GENOMIC DNA]</scope>
    <source>
        <strain evidence="2 3">J2-16</strain>
    </source>
</reference>
<dbReference type="EC" id="3.2.1.22" evidence="2"/>
<keyword evidence="2" id="KW-0326">Glycosidase</keyword>
<dbReference type="EMBL" id="CP138858">
    <property type="protein sequence ID" value="WPJ95378.1"/>
    <property type="molecule type" value="Genomic_DNA"/>
</dbReference>
<evidence type="ECO:0000313" key="3">
    <source>
        <dbReference type="Proteomes" id="UP001324993"/>
    </source>
</evidence>
<organism evidence="2 3">
    <name type="scientific">Coraliomargarita algicola</name>
    <dbReference type="NCBI Taxonomy" id="3092156"/>
    <lineage>
        <taxon>Bacteria</taxon>
        <taxon>Pseudomonadati</taxon>
        <taxon>Verrucomicrobiota</taxon>
        <taxon>Opitutia</taxon>
        <taxon>Puniceicoccales</taxon>
        <taxon>Coraliomargaritaceae</taxon>
        <taxon>Coraliomargarita</taxon>
    </lineage>
</organism>
<dbReference type="InterPro" id="IPR017853">
    <property type="entry name" value="GH"/>
</dbReference>
<dbReference type="InterPro" id="IPR013785">
    <property type="entry name" value="Aldolase_TIM"/>
</dbReference>
<feature type="region of interest" description="Disordered" evidence="1">
    <location>
        <begin position="25"/>
        <end position="52"/>
    </location>
</feature>
<proteinExistence type="predicted"/>
<dbReference type="Gene3D" id="2.70.98.60">
    <property type="entry name" value="alpha-galactosidase from lactobacil brevis"/>
    <property type="match status" value="1"/>
</dbReference>
<dbReference type="GO" id="GO:0004557">
    <property type="term" value="F:alpha-galactosidase activity"/>
    <property type="evidence" value="ECO:0007669"/>
    <property type="project" value="UniProtKB-EC"/>
</dbReference>
<dbReference type="InterPro" id="IPR002252">
    <property type="entry name" value="Glyco_hydro_36"/>
</dbReference>
<evidence type="ECO:0000256" key="1">
    <source>
        <dbReference type="SAM" id="MobiDB-lite"/>
    </source>
</evidence>
<dbReference type="CDD" id="cd14791">
    <property type="entry name" value="GH36"/>
    <property type="match status" value="1"/>
</dbReference>
<dbReference type="PRINTS" id="PR00743">
    <property type="entry name" value="GLHYDRLASE36"/>
</dbReference>
<dbReference type="Pfam" id="PF02065">
    <property type="entry name" value="Melibiase"/>
    <property type="match status" value="1"/>
</dbReference>
<dbReference type="Gene3D" id="3.20.20.70">
    <property type="entry name" value="Aldolase class I"/>
    <property type="match status" value="1"/>
</dbReference>
<dbReference type="Proteomes" id="UP001324993">
    <property type="component" value="Chromosome"/>
</dbReference>
<dbReference type="SUPFAM" id="SSF51445">
    <property type="entry name" value="(Trans)glycosidases"/>
    <property type="match status" value="1"/>
</dbReference>
<keyword evidence="2" id="KW-0378">Hydrolase</keyword>
<protein>
    <submittedName>
        <fullName evidence="2">Alpha-galactosidase</fullName>
        <ecNumber evidence="2">3.2.1.22</ecNumber>
    </submittedName>
</protein>